<dbReference type="EMBL" id="DRMS01000430">
    <property type="protein sequence ID" value="HFC93416.1"/>
    <property type="molecule type" value="Genomic_DNA"/>
</dbReference>
<accession>A0A7V2T4Y8</accession>
<dbReference type="InterPro" id="IPR057165">
    <property type="entry name" value="DUF7843"/>
</dbReference>
<protein>
    <submittedName>
        <fullName evidence="4">DUF4105 domain-containing protein</fullName>
    </submittedName>
</protein>
<organism evidence="4">
    <name type="scientific">Leucothrix mucor</name>
    <dbReference type="NCBI Taxonomy" id="45248"/>
    <lineage>
        <taxon>Bacteria</taxon>
        <taxon>Pseudomonadati</taxon>
        <taxon>Pseudomonadota</taxon>
        <taxon>Gammaproteobacteria</taxon>
        <taxon>Thiotrichales</taxon>
        <taxon>Thiotrichaceae</taxon>
        <taxon>Leucothrix</taxon>
    </lineage>
</organism>
<feature type="domain" description="DUF7843" evidence="3">
    <location>
        <begin position="49"/>
        <end position="124"/>
    </location>
</feature>
<reference evidence="4" key="1">
    <citation type="journal article" date="2020" name="mSystems">
        <title>Genome- and Community-Level Interaction Insights into Carbon Utilization and Element Cycling Functions of Hydrothermarchaeota in Hydrothermal Sediment.</title>
        <authorList>
            <person name="Zhou Z."/>
            <person name="Liu Y."/>
            <person name="Xu W."/>
            <person name="Pan J."/>
            <person name="Luo Z.H."/>
            <person name="Li M."/>
        </authorList>
    </citation>
    <scope>NUCLEOTIDE SEQUENCE [LARGE SCALE GENOMIC DNA]</scope>
    <source>
        <strain evidence="4">HyVt-493</strain>
    </source>
</reference>
<dbReference type="Proteomes" id="UP000885750">
    <property type="component" value="Unassembled WGS sequence"/>
</dbReference>
<dbReference type="InterPro" id="IPR025178">
    <property type="entry name" value="Lnb_N"/>
</dbReference>
<dbReference type="Pfam" id="PF25222">
    <property type="entry name" value="DUF7840"/>
    <property type="match status" value="1"/>
</dbReference>
<feature type="domain" description="DUF7840" evidence="2">
    <location>
        <begin position="428"/>
        <end position="631"/>
    </location>
</feature>
<evidence type="ECO:0000313" key="4">
    <source>
        <dbReference type="EMBL" id="HFC93416.1"/>
    </source>
</evidence>
<feature type="domain" description="Lnb N-terminal periplasmic" evidence="1">
    <location>
        <begin position="141"/>
        <end position="292"/>
    </location>
</feature>
<dbReference type="Pfam" id="PF25225">
    <property type="entry name" value="DUF7843"/>
    <property type="match status" value="1"/>
</dbReference>
<dbReference type="Pfam" id="PF13387">
    <property type="entry name" value="Lnb_N"/>
    <property type="match status" value="1"/>
</dbReference>
<evidence type="ECO:0000259" key="2">
    <source>
        <dbReference type="Pfam" id="PF25222"/>
    </source>
</evidence>
<evidence type="ECO:0000259" key="1">
    <source>
        <dbReference type="Pfam" id="PF13387"/>
    </source>
</evidence>
<proteinExistence type="predicted"/>
<comment type="caution">
    <text evidence="4">The sequence shown here is derived from an EMBL/GenBank/DDBJ whole genome shotgun (WGS) entry which is preliminary data.</text>
</comment>
<dbReference type="InterPro" id="IPR057162">
    <property type="entry name" value="DUF7840"/>
</dbReference>
<dbReference type="AlphaFoldDB" id="A0A7V2T4Y8"/>
<sequence>MFQSFLVQKYQVVVFFSVLFCLYTSQALASPNKNQRELQRVLLQAESLKLAKSPTWLRLLHFDSKGRSAQRSEILSSEFFLSDTHHPKAELDASLQAMFQAVTGDPNQHAQCRFPARFYWLQKQLKFNRNILPAVQCKRLQRWAKFSSLDSISLVLVGGYFGNPASTFGHLLVKLNNSEYKTSSGNLLDQSINYGAQVPDNEIIPIYIIKGLLGGYVSRFRDKAFYKQDRVYSRQELRDMWEYELDLTTEQQRFLVYHLWEVMGMKSTYYFLKKNCAYRIAELVELVTEKTLTPRYQPWYLPIALFQKLTDIEQSRYIKKITFLPSNQRKLYHQFDQLQQEDALLVNKLLASSKLITKDLLNNRSTIRQTQIIDVMLAYYHYKLTDTEQDKKQLNVLKERKNQLLLMRLQLPIADKKQPVLTVPAMISPAEGSKSRLFSVGFGRDKKAHFLRLGVTAIHYDLLTDSYGALANSELKVFDLSLRSFSKQKISLDYFNLVSIQKLNISPTTLYQENEFSWRVAVGIKARNKHCTDCNGLFLSAGIGKAWQTSQKMLSYVMLDTQYHAKEDDFLLTPNIGLVIKPYPALKSVLEIGLEANLNNGEKSETLSWQTRYAFDKNNALRLSYEKQQNELSLSYYYHW</sequence>
<gene>
    <name evidence="4" type="ORF">ENJ51_11465</name>
</gene>
<evidence type="ECO:0000259" key="3">
    <source>
        <dbReference type="Pfam" id="PF25225"/>
    </source>
</evidence>
<name>A0A7V2T4Y8_LEUMU</name>